<dbReference type="EMBL" id="GGEC01048844">
    <property type="protein sequence ID" value="MBX29328.1"/>
    <property type="molecule type" value="Transcribed_RNA"/>
</dbReference>
<evidence type="ECO:0000256" key="1">
    <source>
        <dbReference type="SAM" id="SignalP"/>
    </source>
</evidence>
<proteinExistence type="predicted"/>
<sequence>MFSLFFVYVLFLLKISYNHTLYGKRDFMAHSTLCLYNLTLSQHWDFWESFYSDKNIYISVNYLLILPKFVTLERITHIKKC</sequence>
<reference evidence="2" key="1">
    <citation type="submission" date="2018-02" db="EMBL/GenBank/DDBJ databases">
        <title>Rhizophora mucronata_Transcriptome.</title>
        <authorList>
            <person name="Meera S.P."/>
            <person name="Sreeshan A."/>
            <person name="Augustine A."/>
        </authorList>
    </citation>
    <scope>NUCLEOTIDE SEQUENCE</scope>
    <source>
        <tissue evidence="2">Leaf</tissue>
    </source>
</reference>
<keyword evidence="1" id="KW-0732">Signal</keyword>
<evidence type="ECO:0000313" key="2">
    <source>
        <dbReference type="EMBL" id="MBX29328.1"/>
    </source>
</evidence>
<organism evidence="2">
    <name type="scientific">Rhizophora mucronata</name>
    <name type="common">Asiatic mangrove</name>
    <dbReference type="NCBI Taxonomy" id="61149"/>
    <lineage>
        <taxon>Eukaryota</taxon>
        <taxon>Viridiplantae</taxon>
        <taxon>Streptophyta</taxon>
        <taxon>Embryophyta</taxon>
        <taxon>Tracheophyta</taxon>
        <taxon>Spermatophyta</taxon>
        <taxon>Magnoliopsida</taxon>
        <taxon>eudicotyledons</taxon>
        <taxon>Gunneridae</taxon>
        <taxon>Pentapetalae</taxon>
        <taxon>rosids</taxon>
        <taxon>fabids</taxon>
        <taxon>Malpighiales</taxon>
        <taxon>Rhizophoraceae</taxon>
        <taxon>Rhizophora</taxon>
    </lineage>
</organism>
<feature type="signal peptide" evidence="1">
    <location>
        <begin position="1"/>
        <end position="20"/>
    </location>
</feature>
<protein>
    <recommendedName>
        <fullName evidence="3">Secreted protein</fullName>
    </recommendedName>
</protein>
<feature type="chain" id="PRO_5015176054" description="Secreted protein" evidence="1">
    <location>
        <begin position="21"/>
        <end position="81"/>
    </location>
</feature>
<accession>A0A2P2MGG2</accession>
<dbReference type="AlphaFoldDB" id="A0A2P2MGG2"/>
<evidence type="ECO:0008006" key="3">
    <source>
        <dbReference type="Google" id="ProtNLM"/>
    </source>
</evidence>
<name>A0A2P2MGG2_RHIMU</name>